<organism evidence="1 2">
    <name type="scientific">Popillia japonica</name>
    <name type="common">Japanese beetle</name>
    <dbReference type="NCBI Taxonomy" id="7064"/>
    <lineage>
        <taxon>Eukaryota</taxon>
        <taxon>Metazoa</taxon>
        <taxon>Ecdysozoa</taxon>
        <taxon>Arthropoda</taxon>
        <taxon>Hexapoda</taxon>
        <taxon>Insecta</taxon>
        <taxon>Pterygota</taxon>
        <taxon>Neoptera</taxon>
        <taxon>Endopterygota</taxon>
        <taxon>Coleoptera</taxon>
        <taxon>Polyphaga</taxon>
        <taxon>Scarabaeiformia</taxon>
        <taxon>Scarabaeidae</taxon>
        <taxon>Rutelinae</taxon>
        <taxon>Popillia</taxon>
    </lineage>
</organism>
<accession>A0AAW1NCM6</accession>
<name>A0AAW1NCM6_POPJA</name>
<evidence type="ECO:0008006" key="3">
    <source>
        <dbReference type="Google" id="ProtNLM"/>
    </source>
</evidence>
<evidence type="ECO:0000313" key="1">
    <source>
        <dbReference type="EMBL" id="KAK9758539.1"/>
    </source>
</evidence>
<gene>
    <name evidence="1" type="ORF">QE152_g675</name>
</gene>
<reference evidence="1 2" key="1">
    <citation type="journal article" date="2024" name="BMC Genomics">
        <title>De novo assembly and annotation of Popillia japonica's genome with initial clues to its potential as an invasive pest.</title>
        <authorList>
            <person name="Cucini C."/>
            <person name="Boschi S."/>
            <person name="Funari R."/>
            <person name="Cardaioli E."/>
            <person name="Iannotti N."/>
            <person name="Marturano G."/>
            <person name="Paoli F."/>
            <person name="Bruttini M."/>
            <person name="Carapelli A."/>
            <person name="Frati F."/>
            <person name="Nardi F."/>
        </authorList>
    </citation>
    <scope>NUCLEOTIDE SEQUENCE [LARGE SCALE GENOMIC DNA]</scope>
    <source>
        <strain evidence="1">DMR45628</strain>
    </source>
</reference>
<sequence length="381" mass="42764">MKLDSSGRFGMENETAVQASYKIFLFIAKDKKPHGIAKDKKPHGIGESLIKPCLLTPCSNVLGKDGYNKVVNISLLNDIVKRRIDDMAIETTMKQQTFQNKRSCCFTVDTTAVAVDIFSALQTFLEANDLPCERVIRICTNGAHAMTGCRSGFIELAKKKNPKAIGSHCIIHRQALACQSFPESLNTVLNLAVKVVNHVKSSALNSRLFLNTVLNLAVKVVNHVKSSALNSRLFRVLYQELKSDQETVLFHTEICWLSKEDGSLATPPPEFGAEFSFLSKLNNILDDTQSLPEDLVNEMKDLKSEHLLSLKNKIGEMKDLKSEHLLSLKNKIGAYFPDISSENWEFKLTRDPFQINVDILPNHKREKLGIQVNKRPLSNQR</sequence>
<dbReference type="EMBL" id="JASPKY010000003">
    <property type="protein sequence ID" value="KAK9758539.1"/>
    <property type="molecule type" value="Genomic_DNA"/>
</dbReference>
<dbReference type="AlphaFoldDB" id="A0AAW1NCM6"/>
<comment type="caution">
    <text evidence="1">The sequence shown here is derived from an EMBL/GenBank/DDBJ whole genome shotgun (WGS) entry which is preliminary data.</text>
</comment>
<dbReference type="PANTHER" id="PTHR45913:SF22">
    <property type="entry name" value="SCAN BOX DOMAIN-CONTAINING PROTEIN"/>
    <property type="match status" value="1"/>
</dbReference>
<proteinExistence type="predicted"/>
<dbReference type="Proteomes" id="UP001458880">
    <property type="component" value="Unassembled WGS sequence"/>
</dbReference>
<evidence type="ECO:0000313" key="2">
    <source>
        <dbReference type="Proteomes" id="UP001458880"/>
    </source>
</evidence>
<keyword evidence="2" id="KW-1185">Reference proteome</keyword>
<dbReference type="PANTHER" id="PTHR45913">
    <property type="entry name" value="EPM2A-INTERACTING PROTEIN 1"/>
    <property type="match status" value="1"/>
</dbReference>
<protein>
    <recommendedName>
        <fullName evidence="3">SCAN domain-containing protein 3</fullName>
    </recommendedName>
</protein>